<evidence type="ECO:0000313" key="2">
    <source>
        <dbReference type="EMBL" id="OGN29859.1"/>
    </source>
</evidence>
<accession>A0A1F8GZF9</accession>
<keyword evidence="1" id="KW-0812">Transmembrane</keyword>
<comment type="caution">
    <text evidence="2">The sequence shown here is derived from an EMBL/GenBank/DDBJ whole genome shotgun (WGS) entry which is preliminary data.</text>
</comment>
<evidence type="ECO:0000256" key="1">
    <source>
        <dbReference type="SAM" id="Phobius"/>
    </source>
</evidence>
<dbReference type="AlphaFoldDB" id="A0A1F8GZF9"/>
<name>A0A1F8GZF9_9BACT</name>
<proteinExistence type="predicted"/>
<protein>
    <submittedName>
        <fullName evidence="2">Uncharacterized protein</fullName>
    </submittedName>
</protein>
<gene>
    <name evidence="2" type="ORF">A3A33_01050</name>
</gene>
<dbReference type="EMBL" id="MGKP01000002">
    <property type="protein sequence ID" value="OGN29859.1"/>
    <property type="molecule type" value="Genomic_DNA"/>
</dbReference>
<feature type="transmembrane region" description="Helical" evidence="1">
    <location>
        <begin position="44"/>
        <end position="62"/>
    </location>
</feature>
<dbReference type="Proteomes" id="UP000179047">
    <property type="component" value="Unassembled WGS sequence"/>
</dbReference>
<dbReference type="STRING" id="1802701.A3A33_01050"/>
<keyword evidence="1" id="KW-0472">Membrane</keyword>
<keyword evidence="1" id="KW-1133">Transmembrane helix</keyword>
<organism evidence="2 3">
    <name type="scientific">Candidatus Yanofskybacteria bacterium RIFCSPLOWO2_01_FULL_49_25</name>
    <dbReference type="NCBI Taxonomy" id="1802701"/>
    <lineage>
        <taxon>Bacteria</taxon>
        <taxon>Candidatus Yanofskyibacteriota</taxon>
    </lineage>
</organism>
<feature type="transmembrane region" description="Helical" evidence="1">
    <location>
        <begin position="12"/>
        <end position="32"/>
    </location>
</feature>
<sequence>MNNKDLTNKQVYILVFAIIAGIAFMESSHSISTGIFWREYILKILGYGLVIEFIVVLLAGFMKES</sequence>
<evidence type="ECO:0000313" key="3">
    <source>
        <dbReference type="Proteomes" id="UP000179047"/>
    </source>
</evidence>
<reference evidence="2 3" key="1">
    <citation type="journal article" date="2016" name="Nat. Commun.">
        <title>Thousands of microbial genomes shed light on interconnected biogeochemical processes in an aquifer system.</title>
        <authorList>
            <person name="Anantharaman K."/>
            <person name="Brown C.T."/>
            <person name="Hug L.A."/>
            <person name="Sharon I."/>
            <person name="Castelle C.J."/>
            <person name="Probst A.J."/>
            <person name="Thomas B.C."/>
            <person name="Singh A."/>
            <person name="Wilkins M.J."/>
            <person name="Karaoz U."/>
            <person name="Brodie E.L."/>
            <person name="Williams K.H."/>
            <person name="Hubbard S.S."/>
            <person name="Banfield J.F."/>
        </authorList>
    </citation>
    <scope>NUCLEOTIDE SEQUENCE [LARGE SCALE GENOMIC DNA]</scope>
</reference>